<evidence type="ECO:0000256" key="7">
    <source>
        <dbReference type="RuleBase" id="RU000382"/>
    </source>
</evidence>
<keyword evidence="3" id="KW-0210">Decarboxylase</keyword>
<dbReference type="InterPro" id="IPR015424">
    <property type="entry name" value="PyrdxlP-dep_Trfase"/>
</dbReference>
<evidence type="ECO:0000256" key="2">
    <source>
        <dbReference type="ARBA" id="ARBA00009533"/>
    </source>
</evidence>
<dbReference type="InterPro" id="IPR010977">
    <property type="entry name" value="Aromatic_deC"/>
</dbReference>
<dbReference type="Proteomes" id="UP001596395">
    <property type="component" value="Unassembled WGS sequence"/>
</dbReference>
<comment type="cofactor">
    <cofactor evidence="1 6 7">
        <name>pyridoxal 5'-phosphate</name>
        <dbReference type="ChEBI" id="CHEBI:597326"/>
    </cofactor>
</comment>
<reference evidence="8 9" key="1">
    <citation type="journal article" date="2019" name="Int. J. Syst. Evol. Microbiol.">
        <title>The Global Catalogue of Microorganisms (GCM) 10K type strain sequencing project: providing services to taxonomists for standard genome sequencing and annotation.</title>
        <authorList>
            <consortium name="The Broad Institute Genomics Platform"/>
            <consortium name="The Broad Institute Genome Sequencing Center for Infectious Disease"/>
            <person name="Wu L."/>
            <person name="Ma J."/>
        </authorList>
    </citation>
    <scope>NUCLEOTIDE SEQUENCE [LARGE SCALE GENOMIC DNA]</scope>
    <source>
        <strain evidence="8 9">GX26</strain>
    </source>
</reference>
<dbReference type="GO" id="GO:0016831">
    <property type="term" value="F:carboxy-lyase activity"/>
    <property type="evidence" value="ECO:0007669"/>
    <property type="project" value="UniProtKB-KW"/>
</dbReference>
<comment type="caution">
    <text evidence="8">The sequence shown here is derived from an EMBL/GenBank/DDBJ whole genome shotgun (WGS) entry which is preliminary data.</text>
</comment>
<proteinExistence type="inferred from homology"/>
<organism evidence="8 9">
    <name type="scientific">Halorubellus litoreus</name>
    <dbReference type="NCBI Taxonomy" id="755308"/>
    <lineage>
        <taxon>Archaea</taxon>
        <taxon>Methanobacteriati</taxon>
        <taxon>Methanobacteriota</taxon>
        <taxon>Stenosarchaea group</taxon>
        <taxon>Halobacteria</taxon>
        <taxon>Halobacteriales</taxon>
        <taxon>Halorubellaceae</taxon>
        <taxon>Halorubellus</taxon>
    </lineage>
</organism>
<dbReference type="Gene3D" id="3.40.640.10">
    <property type="entry name" value="Type I PLP-dependent aspartate aminotransferase-like (Major domain)"/>
    <property type="match status" value="1"/>
</dbReference>
<dbReference type="PANTHER" id="PTHR11999:SF70">
    <property type="entry name" value="MIP05841P"/>
    <property type="match status" value="1"/>
</dbReference>
<dbReference type="AlphaFoldDB" id="A0ABD5VIR1"/>
<evidence type="ECO:0000256" key="3">
    <source>
        <dbReference type="ARBA" id="ARBA00022793"/>
    </source>
</evidence>
<evidence type="ECO:0000256" key="1">
    <source>
        <dbReference type="ARBA" id="ARBA00001933"/>
    </source>
</evidence>
<dbReference type="PANTHER" id="PTHR11999">
    <property type="entry name" value="GROUP II PYRIDOXAL-5-PHOSPHATE DECARBOXYLASE"/>
    <property type="match status" value="1"/>
</dbReference>
<dbReference type="RefSeq" id="WP_336349773.1">
    <property type="nucleotide sequence ID" value="NZ_JAZAQL010000002.1"/>
</dbReference>
<keyword evidence="5 7" id="KW-0456">Lyase</keyword>
<evidence type="ECO:0000256" key="6">
    <source>
        <dbReference type="PIRSR" id="PIRSR602129-50"/>
    </source>
</evidence>
<dbReference type="SUPFAM" id="SSF53383">
    <property type="entry name" value="PLP-dependent transferases"/>
    <property type="match status" value="1"/>
</dbReference>
<gene>
    <name evidence="8" type="ORF">ACFQGB_07900</name>
</gene>
<keyword evidence="4 6" id="KW-0663">Pyridoxal phosphate</keyword>
<dbReference type="Pfam" id="PF00282">
    <property type="entry name" value="Pyridoxal_deC"/>
    <property type="match status" value="1"/>
</dbReference>
<evidence type="ECO:0000313" key="8">
    <source>
        <dbReference type="EMBL" id="MFC6952786.1"/>
    </source>
</evidence>
<sequence length="518" mass="56793">MATESGSVPHELDPDAFRELGYRTIDVIADYYDSLDDRPVYVQAAPEDVVAAFDEPLPESGVDPDRILDAIETDVIPYATHNPSPRFFGFVMGGGQPIATLADAVAAAVNMNVGGWHPAPSGTEVERTVVEWLADAIGYPTDAMGFLTSGGTMANVVAVLTAFRDHTNHETRQMGLQGEDRPTYTLYVADHECHSSIYRAADMLNLGRDAVRLVPSNDDFTMNVDALEARLDADEADGDEPFCVVGQAGSINVSAIDPLEDIAAVCEARDVWFHVDGACGAVGAMLPELADRYAGLDRADSVTLDPHKWLNVPYECGAVLVDDQDALAETFAMHAAYLRGSVAETPAEFDYYEFGPQMSRGFRALKVWATFKHLGVDGYRAHLRGGIARAEHLHERVRDHDDFETVQEPNLFIYSFRYAPADVQAAFEAGRGDETHPGEPMDRVHEYVDRLNQALVDEVVDSGLAFLTTTLVHDRRTLRMSICNHRTTDDDIDAVFDALADTGARLDADWRPEASLPL</sequence>
<comment type="similarity">
    <text evidence="2 7">Belongs to the group II decarboxylase family.</text>
</comment>
<dbReference type="Gene3D" id="1.20.1340.10">
    <property type="entry name" value="dopa decarboxylase, N-terminal domain"/>
    <property type="match status" value="1"/>
</dbReference>
<dbReference type="PRINTS" id="PR00800">
    <property type="entry name" value="YHDCRBOXLASE"/>
</dbReference>
<evidence type="ECO:0000313" key="9">
    <source>
        <dbReference type="Proteomes" id="UP001596395"/>
    </source>
</evidence>
<evidence type="ECO:0000256" key="4">
    <source>
        <dbReference type="ARBA" id="ARBA00022898"/>
    </source>
</evidence>
<dbReference type="InterPro" id="IPR002129">
    <property type="entry name" value="PyrdxlP-dep_de-COase"/>
</dbReference>
<evidence type="ECO:0000256" key="5">
    <source>
        <dbReference type="ARBA" id="ARBA00023239"/>
    </source>
</evidence>
<protein>
    <submittedName>
        <fullName evidence="8">Pyridoxal phosphate-dependent decarboxylase family protein</fullName>
    </submittedName>
</protein>
<accession>A0ABD5VIR1</accession>
<dbReference type="Gene3D" id="3.90.1150.10">
    <property type="entry name" value="Aspartate Aminotransferase, domain 1"/>
    <property type="match status" value="1"/>
</dbReference>
<dbReference type="InterPro" id="IPR015422">
    <property type="entry name" value="PyrdxlP-dep_Trfase_small"/>
</dbReference>
<dbReference type="InterPro" id="IPR015421">
    <property type="entry name" value="PyrdxlP-dep_Trfase_major"/>
</dbReference>
<name>A0ABD5VIR1_9EURY</name>
<keyword evidence="9" id="KW-1185">Reference proteome</keyword>
<feature type="modified residue" description="N6-(pyridoxal phosphate)lysine" evidence="6">
    <location>
        <position position="308"/>
    </location>
</feature>
<dbReference type="EMBL" id="JBHSXN010000002">
    <property type="protein sequence ID" value="MFC6952786.1"/>
    <property type="molecule type" value="Genomic_DNA"/>
</dbReference>